<feature type="transmembrane region" description="Helical" evidence="1">
    <location>
        <begin position="44"/>
        <end position="64"/>
    </location>
</feature>
<evidence type="ECO:0000313" key="3">
    <source>
        <dbReference type="Proteomes" id="UP000008207"/>
    </source>
</evidence>
<evidence type="ECO:0000256" key="1">
    <source>
        <dbReference type="SAM" id="Phobius"/>
    </source>
</evidence>
<keyword evidence="3" id="KW-1185">Reference proteome</keyword>
<feature type="transmembrane region" description="Helical" evidence="1">
    <location>
        <begin position="6"/>
        <end position="24"/>
    </location>
</feature>
<proteinExistence type="predicted"/>
<keyword evidence="1" id="KW-0812">Transmembrane</keyword>
<reference evidence="2 3" key="1">
    <citation type="submission" date="2009-01" db="EMBL/GenBank/DDBJ databases">
        <title>Complete sequence of chromosome of Methylobacterium nodulans ORS 2060.</title>
        <authorList>
            <consortium name="US DOE Joint Genome Institute"/>
            <person name="Lucas S."/>
            <person name="Copeland A."/>
            <person name="Lapidus A."/>
            <person name="Glavina del Rio T."/>
            <person name="Dalin E."/>
            <person name="Tice H."/>
            <person name="Bruce D."/>
            <person name="Goodwin L."/>
            <person name="Pitluck S."/>
            <person name="Sims D."/>
            <person name="Brettin T."/>
            <person name="Detter J.C."/>
            <person name="Han C."/>
            <person name="Larimer F."/>
            <person name="Land M."/>
            <person name="Hauser L."/>
            <person name="Kyrpides N."/>
            <person name="Ivanova N."/>
            <person name="Marx C.J."/>
            <person name="Richardson P."/>
        </authorList>
    </citation>
    <scope>NUCLEOTIDE SEQUENCE [LARGE SCALE GENOMIC DNA]</scope>
    <source>
        <strain evidence="3">LMG 21967 / CNCM I-2342 / ORS 2060</strain>
    </source>
</reference>
<accession>B8IBC3</accession>
<organism evidence="2 3">
    <name type="scientific">Methylobacterium nodulans (strain LMG 21967 / CNCM I-2342 / ORS 2060)</name>
    <dbReference type="NCBI Taxonomy" id="460265"/>
    <lineage>
        <taxon>Bacteria</taxon>
        <taxon>Pseudomonadati</taxon>
        <taxon>Pseudomonadota</taxon>
        <taxon>Alphaproteobacteria</taxon>
        <taxon>Hyphomicrobiales</taxon>
        <taxon>Methylobacteriaceae</taxon>
        <taxon>Methylobacterium</taxon>
    </lineage>
</organism>
<name>B8IBC3_METNO</name>
<gene>
    <name evidence="2" type="ordered locus">Mnod_2363</name>
</gene>
<keyword evidence="1" id="KW-1133">Transmembrane helix</keyword>
<dbReference type="RefSeq" id="WP_015929018.1">
    <property type="nucleotide sequence ID" value="NC_011894.1"/>
</dbReference>
<sequence length="66" mass="6850">MLLVWAGVLLVFGGVLFTAFKGNWGARFRARIRTDSAAGLSPRATWPGLVMVAAGIACFLAAAAPS</sequence>
<keyword evidence="1" id="KW-0472">Membrane</keyword>
<dbReference type="EMBL" id="CP001349">
    <property type="protein sequence ID" value="ACL57338.1"/>
    <property type="molecule type" value="Genomic_DNA"/>
</dbReference>
<dbReference type="AlphaFoldDB" id="B8IBC3"/>
<evidence type="ECO:0000313" key="2">
    <source>
        <dbReference type="EMBL" id="ACL57338.1"/>
    </source>
</evidence>
<dbReference type="HOGENOM" id="CLU_191302_0_0_5"/>
<dbReference type="eggNOG" id="ENOG503120W">
    <property type="taxonomic scope" value="Bacteria"/>
</dbReference>
<dbReference type="Proteomes" id="UP000008207">
    <property type="component" value="Chromosome"/>
</dbReference>
<protein>
    <submittedName>
        <fullName evidence="2">Uncharacterized protein</fullName>
    </submittedName>
</protein>
<dbReference type="KEGG" id="mno:Mnod_2363"/>